<keyword evidence="6" id="KW-0520">NAD</keyword>
<name>A0AAW1MW23_SAPOF</name>
<evidence type="ECO:0000256" key="5">
    <source>
        <dbReference type="ARBA" id="ARBA00023002"/>
    </source>
</evidence>
<gene>
    <name evidence="12" type="ORF">RND81_02G064900</name>
</gene>
<accession>A0AAW1MW23</accession>
<evidence type="ECO:0000313" key="13">
    <source>
        <dbReference type="Proteomes" id="UP001443914"/>
    </source>
</evidence>
<dbReference type="EMBL" id="JBDFQZ010000002">
    <property type="protein sequence ID" value="KAK9748537.1"/>
    <property type="molecule type" value="Genomic_DNA"/>
</dbReference>
<dbReference type="InterPro" id="IPR004146">
    <property type="entry name" value="DC1"/>
</dbReference>
<dbReference type="GO" id="GO:0047134">
    <property type="term" value="F:protein-disulfide reductase [NAD(P)H] activity"/>
    <property type="evidence" value="ECO:0007669"/>
    <property type="project" value="UniProtKB-EC"/>
</dbReference>
<keyword evidence="13" id="KW-1185">Reference proteome</keyword>
<keyword evidence="2" id="KW-0479">Metal-binding</keyword>
<dbReference type="InterPro" id="IPR012336">
    <property type="entry name" value="Thioredoxin-like_fold"/>
</dbReference>
<feature type="domain" description="Thioredoxin" evidence="11">
    <location>
        <begin position="20"/>
        <end position="177"/>
    </location>
</feature>
<evidence type="ECO:0000256" key="3">
    <source>
        <dbReference type="ARBA" id="ARBA00022737"/>
    </source>
</evidence>
<evidence type="ECO:0000259" key="10">
    <source>
        <dbReference type="PROSITE" id="PS50081"/>
    </source>
</evidence>
<keyword evidence="4" id="KW-0862">Zinc</keyword>
<dbReference type="InterPro" id="IPR013766">
    <property type="entry name" value="Thioredoxin_domain"/>
</dbReference>
<comment type="catalytic activity">
    <reaction evidence="8">
        <text>[protein]-dithiol + NAD(+) = [protein]-disulfide + NADH + H(+)</text>
        <dbReference type="Rhea" id="RHEA:18749"/>
        <dbReference type="Rhea" id="RHEA-COMP:10593"/>
        <dbReference type="Rhea" id="RHEA-COMP:10594"/>
        <dbReference type="ChEBI" id="CHEBI:15378"/>
        <dbReference type="ChEBI" id="CHEBI:29950"/>
        <dbReference type="ChEBI" id="CHEBI:50058"/>
        <dbReference type="ChEBI" id="CHEBI:57540"/>
        <dbReference type="ChEBI" id="CHEBI:57945"/>
        <dbReference type="EC" id="1.8.1.8"/>
    </reaction>
</comment>
<dbReference type="Proteomes" id="UP001443914">
    <property type="component" value="Unassembled WGS sequence"/>
</dbReference>
<keyword evidence="3" id="KW-0677">Repeat</keyword>
<dbReference type="PROSITE" id="PS51352">
    <property type="entry name" value="THIOREDOXIN_2"/>
    <property type="match status" value="2"/>
</dbReference>
<dbReference type="PROSITE" id="PS50081">
    <property type="entry name" value="ZF_DAG_PE_2"/>
    <property type="match status" value="1"/>
</dbReference>
<comment type="similarity">
    <text evidence="7">Belongs to the nucleoredoxin family.</text>
</comment>
<dbReference type="Pfam" id="PF03107">
    <property type="entry name" value="C1_2"/>
    <property type="match status" value="1"/>
</dbReference>
<evidence type="ECO:0000256" key="4">
    <source>
        <dbReference type="ARBA" id="ARBA00022833"/>
    </source>
</evidence>
<dbReference type="SUPFAM" id="SSF52833">
    <property type="entry name" value="Thioredoxin-like"/>
    <property type="match status" value="2"/>
</dbReference>
<dbReference type="Gene3D" id="3.40.30.10">
    <property type="entry name" value="Glutaredoxin"/>
    <property type="match status" value="2"/>
</dbReference>
<feature type="domain" description="Thioredoxin" evidence="11">
    <location>
        <begin position="186"/>
        <end position="347"/>
    </location>
</feature>
<evidence type="ECO:0000256" key="7">
    <source>
        <dbReference type="ARBA" id="ARBA00025782"/>
    </source>
</evidence>
<dbReference type="InterPro" id="IPR052259">
    <property type="entry name" value="Nucleoredoxin-like"/>
</dbReference>
<comment type="caution">
    <text evidence="12">The sequence shown here is derived from an EMBL/GenBank/DDBJ whole genome shotgun (WGS) entry which is preliminary data.</text>
</comment>
<dbReference type="SUPFAM" id="SSF57889">
    <property type="entry name" value="Cysteine-rich domain"/>
    <property type="match status" value="1"/>
</dbReference>
<evidence type="ECO:0000256" key="6">
    <source>
        <dbReference type="ARBA" id="ARBA00023027"/>
    </source>
</evidence>
<evidence type="ECO:0000256" key="8">
    <source>
        <dbReference type="ARBA" id="ARBA00047388"/>
    </source>
</evidence>
<dbReference type="InterPro" id="IPR002219">
    <property type="entry name" value="PKC_DAG/PE"/>
</dbReference>
<comment type="catalytic activity">
    <reaction evidence="9">
        <text>[protein]-dithiol + NADP(+) = [protein]-disulfide + NADPH + H(+)</text>
        <dbReference type="Rhea" id="RHEA:18753"/>
        <dbReference type="Rhea" id="RHEA-COMP:10593"/>
        <dbReference type="Rhea" id="RHEA-COMP:10594"/>
        <dbReference type="ChEBI" id="CHEBI:15378"/>
        <dbReference type="ChEBI" id="CHEBI:29950"/>
        <dbReference type="ChEBI" id="CHEBI:50058"/>
        <dbReference type="ChEBI" id="CHEBI:57783"/>
        <dbReference type="ChEBI" id="CHEBI:58349"/>
        <dbReference type="EC" id="1.8.1.8"/>
    </reaction>
</comment>
<dbReference type="PANTHER" id="PTHR13871">
    <property type="entry name" value="THIOREDOXIN"/>
    <property type="match status" value="1"/>
</dbReference>
<evidence type="ECO:0000256" key="1">
    <source>
        <dbReference type="ARBA" id="ARBA00012612"/>
    </source>
</evidence>
<keyword evidence="5" id="KW-0560">Oxidoreductase</keyword>
<sequence>MATYSNGTTMDTFSSSRLSTLLASRHRDFLITSRDTKVKISELQGNVVGIYFSANWYAPCRDFNQLLIKVYDELKSQGRNFEIVLVSSDEDIGAFNNYRASMPWLSIPFSDLETRRNLSRVFDVEAIPCLVIFQPYQSNDDNVAEIRDGVELIYRYGIHSFPFTKERLDELLKKEREREENQTIVNLLANRDRDYLLSPSSSGQVPVTSLEGKTVGLYFSAQWCLPCARFTPKLISIYHKIKQNIVTTQSNPADNEEFEIVFVSSDRDKTSFDSYFETMPWLALPFGDPTIKELAKHFDVRVIPSLVILGRDGKTLTKQGRNMINLYEENAYPFTKARLELIEKEMEEEAQKLPKSAFHEGHHHGLNLVSEGSGGGPFICCHCDEQGFGWAYQCLQCGFEVHTKCVRPIEHPNGVDP</sequence>
<dbReference type="CDD" id="cd00029">
    <property type="entry name" value="C1"/>
    <property type="match status" value="1"/>
</dbReference>
<dbReference type="Pfam" id="PF13905">
    <property type="entry name" value="Thioredoxin_8"/>
    <property type="match status" value="2"/>
</dbReference>
<dbReference type="InterPro" id="IPR036249">
    <property type="entry name" value="Thioredoxin-like_sf"/>
</dbReference>
<evidence type="ECO:0000313" key="12">
    <source>
        <dbReference type="EMBL" id="KAK9748537.1"/>
    </source>
</evidence>
<evidence type="ECO:0000259" key="11">
    <source>
        <dbReference type="PROSITE" id="PS51352"/>
    </source>
</evidence>
<dbReference type="AlphaFoldDB" id="A0AAW1MW23"/>
<reference evidence="12" key="1">
    <citation type="submission" date="2024-03" db="EMBL/GenBank/DDBJ databases">
        <title>WGS assembly of Saponaria officinalis var. Norfolk2.</title>
        <authorList>
            <person name="Jenkins J."/>
            <person name="Shu S."/>
            <person name="Grimwood J."/>
            <person name="Barry K."/>
            <person name="Goodstein D."/>
            <person name="Schmutz J."/>
            <person name="Leebens-Mack J."/>
            <person name="Osbourn A."/>
        </authorList>
    </citation>
    <scope>NUCLEOTIDE SEQUENCE [LARGE SCALE GENOMIC DNA]</scope>
    <source>
        <strain evidence="12">JIC</strain>
    </source>
</reference>
<dbReference type="GO" id="GO:0046872">
    <property type="term" value="F:metal ion binding"/>
    <property type="evidence" value="ECO:0007669"/>
    <property type="project" value="UniProtKB-KW"/>
</dbReference>
<protein>
    <recommendedName>
        <fullName evidence="1">protein-disulfide reductase</fullName>
        <ecNumber evidence="1">1.8.1.8</ecNumber>
    </recommendedName>
</protein>
<dbReference type="EC" id="1.8.1.8" evidence="1"/>
<evidence type="ECO:0000256" key="9">
    <source>
        <dbReference type="ARBA" id="ARBA00047804"/>
    </source>
</evidence>
<feature type="domain" description="Phorbol-ester/DAG-type" evidence="10">
    <location>
        <begin position="361"/>
        <end position="413"/>
    </location>
</feature>
<evidence type="ECO:0000256" key="2">
    <source>
        <dbReference type="ARBA" id="ARBA00022723"/>
    </source>
</evidence>
<organism evidence="12 13">
    <name type="scientific">Saponaria officinalis</name>
    <name type="common">Common soapwort</name>
    <name type="synonym">Lychnis saponaria</name>
    <dbReference type="NCBI Taxonomy" id="3572"/>
    <lineage>
        <taxon>Eukaryota</taxon>
        <taxon>Viridiplantae</taxon>
        <taxon>Streptophyta</taxon>
        <taxon>Embryophyta</taxon>
        <taxon>Tracheophyta</taxon>
        <taxon>Spermatophyta</taxon>
        <taxon>Magnoliopsida</taxon>
        <taxon>eudicotyledons</taxon>
        <taxon>Gunneridae</taxon>
        <taxon>Pentapetalae</taxon>
        <taxon>Caryophyllales</taxon>
        <taxon>Caryophyllaceae</taxon>
        <taxon>Caryophylleae</taxon>
        <taxon>Saponaria</taxon>
    </lineage>
</organism>
<dbReference type="InterPro" id="IPR046349">
    <property type="entry name" value="C1-like_sf"/>
</dbReference>
<proteinExistence type="inferred from homology"/>
<dbReference type="PANTHER" id="PTHR13871:SF7">
    <property type="entry name" value="NUCLEOREDOXIN 2-RELATED"/>
    <property type="match status" value="1"/>
</dbReference>